<evidence type="ECO:0000313" key="1">
    <source>
        <dbReference type="EMBL" id="NKY26060.1"/>
    </source>
</evidence>
<accession>A0A7X6L1K3</accession>
<proteinExistence type="predicted"/>
<protein>
    <recommendedName>
        <fullName evidence="3">IrrE N-terminal-like domain-containing protein</fullName>
    </recommendedName>
</protein>
<gene>
    <name evidence="1" type="ORF">HGB38_07480</name>
</gene>
<reference evidence="1 2" key="1">
    <citation type="submission" date="2020-04" db="EMBL/GenBank/DDBJ databases">
        <title>MicrobeNet Type strains.</title>
        <authorList>
            <person name="Nicholson A.C."/>
        </authorList>
    </citation>
    <scope>NUCLEOTIDE SEQUENCE [LARGE SCALE GENOMIC DNA]</scope>
    <source>
        <strain evidence="1 2">DSM 44956</strain>
    </source>
</reference>
<name>A0A7X6L1K3_9NOCA</name>
<dbReference type="AlphaFoldDB" id="A0A7X6L1K3"/>
<evidence type="ECO:0000313" key="2">
    <source>
        <dbReference type="Proteomes" id="UP000540698"/>
    </source>
</evidence>
<sequence length="179" mass="19501">MATIRTWKSNATRRAQRRTRTEVQRRTAQLQPFTLTAFGRILASASGIPVSIAASSTLPPSVAGRWMRTGTGDLIEFDADLPEIARINTVLHEAGHILYGHASVEHRVDAGEALCSILGPAAIARFAHVRYRSAYDTGSEREAEDFARQTLRTILWSDAGTGESAGLLAALGFPRTRIE</sequence>
<evidence type="ECO:0008006" key="3">
    <source>
        <dbReference type="Google" id="ProtNLM"/>
    </source>
</evidence>
<dbReference type="RefSeq" id="WP_062977218.1">
    <property type="nucleotide sequence ID" value="NZ_JAAXOS010000003.1"/>
</dbReference>
<organism evidence="1 2">
    <name type="scientific">Nocardia gamkensis</name>
    <dbReference type="NCBI Taxonomy" id="352869"/>
    <lineage>
        <taxon>Bacteria</taxon>
        <taxon>Bacillati</taxon>
        <taxon>Actinomycetota</taxon>
        <taxon>Actinomycetes</taxon>
        <taxon>Mycobacteriales</taxon>
        <taxon>Nocardiaceae</taxon>
        <taxon>Nocardia</taxon>
    </lineage>
</organism>
<dbReference type="Proteomes" id="UP000540698">
    <property type="component" value="Unassembled WGS sequence"/>
</dbReference>
<dbReference type="EMBL" id="JAAXOS010000003">
    <property type="protein sequence ID" value="NKY26060.1"/>
    <property type="molecule type" value="Genomic_DNA"/>
</dbReference>
<comment type="caution">
    <text evidence="1">The sequence shown here is derived from an EMBL/GenBank/DDBJ whole genome shotgun (WGS) entry which is preliminary data.</text>
</comment>
<keyword evidence="2" id="KW-1185">Reference proteome</keyword>